<evidence type="ECO:0000313" key="3">
    <source>
        <dbReference type="Proteomes" id="UP000051835"/>
    </source>
</evidence>
<protein>
    <submittedName>
        <fullName evidence="2">Uncharacterized protein</fullName>
    </submittedName>
</protein>
<evidence type="ECO:0000256" key="1">
    <source>
        <dbReference type="SAM" id="MobiDB-lite"/>
    </source>
</evidence>
<feature type="region of interest" description="Disordered" evidence="1">
    <location>
        <begin position="129"/>
        <end position="168"/>
    </location>
</feature>
<reference evidence="2 3" key="1">
    <citation type="journal article" date="2015" name="Genome Announc.">
        <title>Expanding the biotechnology potential of lactobacilli through comparative genomics of 213 strains and associated genera.</title>
        <authorList>
            <person name="Sun Z."/>
            <person name="Harris H.M."/>
            <person name="McCann A."/>
            <person name="Guo C."/>
            <person name="Argimon S."/>
            <person name="Zhang W."/>
            <person name="Yang X."/>
            <person name="Jeffery I.B."/>
            <person name="Cooney J.C."/>
            <person name="Kagawa T.F."/>
            <person name="Liu W."/>
            <person name="Song Y."/>
            <person name="Salvetti E."/>
            <person name="Wrobel A."/>
            <person name="Rasinkangas P."/>
            <person name="Parkhill J."/>
            <person name="Rea M.C."/>
            <person name="O'Sullivan O."/>
            <person name="Ritari J."/>
            <person name="Douillard F.P."/>
            <person name="Paul Ross R."/>
            <person name="Yang R."/>
            <person name="Briner A.E."/>
            <person name="Felis G.E."/>
            <person name="de Vos W.M."/>
            <person name="Barrangou R."/>
            <person name="Klaenhammer T.R."/>
            <person name="Caufield P.W."/>
            <person name="Cui Y."/>
            <person name="Zhang H."/>
            <person name="O'Toole P.W."/>
        </authorList>
    </citation>
    <scope>NUCLEOTIDE SEQUENCE [LARGE SCALE GENOMIC DNA]</scope>
    <source>
        <strain evidence="2 3">DSM 15429</strain>
    </source>
</reference>
<feature type="compositionally biased region" description="Basic and acidic residues" evidence="1">
    <location>
        <begin position="151"/>
        <end position="160"/>
    </location>
</feature>
<dbReference type="EMBL" id="AZFC01000015">
    <property type="protein sequence ID" value="KRL48882.1"/>
    <property type="molecule type" value="Genomic_DNA"/>
</dbReference>
<gene>
    <name evidence="2" type="ORF">FD37_GL001352</name>
</gene>
<dbReference type="Proteomes" id="UP000051835">
    <property type="component" value="Unassembled WGS sequence"/>
</dbReference>
<comment type="caution">
    <text evidence="2">The sequence shown here is derived from an EMBL/GenBank/DDBJ whole genome shotgun (WGS) entry which is preliminary data.</text>
</comment>
<accession>A0A0R1R4S7</accession>
<dbReference type="AlphaFoldDB" id="A0A0R1R4S7"/>
<evidence type="ECO:0000313" key="2">
    <source>
        <dbReference type="EMBL" id="KRL48882.1"/>
    </source>
</evidence>
<sequence>MQIESIGWEFDVLQASAVDDNYPRIEAVFVGVTPAVAYDVHNQAKFSRTIEHHLRDLERALRQAHQAELAQLGSADVAANSAIIQHLLSDYHDQLVAQVLIPDQLELESLTLAGEWPFFWNEQAPLVQQKNREREPMPFSEPATPADDSSADDHNDDHPGTTDPYMPV</sequence>
<organism evidence="2 3">
    <name type="scientific">Levilactobacillus spicheri DSM 15429</name>
    <dbReference type="NCBI Taxonomy" id="1423805"/>
    <lineage>
        <taxon>Bacteria</taxon>
        <taxon>Bacillati</taxon>
        <taxon>Bacillota</taxon>
        <taxon>Bacilli</taxon>
        <taxon>Lactobacillales</taxon>
        <taxon>Lactobacillaceae</taxon>
        <taxon>Levilactobacillus</taxon>
    </lineage>
</organism>
<dbReference type="RefSeq" id="WP_056964084.1">
    <property type="nucleotide sequence ID" value="NZ_AZFC01000015.1"/>
</dbReference>
<proteinExistence type="predicted"/>
<name>A0A0R1R4S7_9LACO</name>
<dbReference type="PATRIC" id="fig|1423805.4.peg.1386"/>